<dbReference type="Proteomes" id="UP000029925">
    <property type="component" value="Unassembled WGS sequence"/>
</dbReference>
<dbReference type="PRINTS" id="PR00952">
    <property type="entry name" value="TYPE3IMQPROT"/>
</dbReference>
<organism evidence="10 13">
    <name type="scientific">Helicobacter typhlonius</name>
    <dbReference type="NCBI Taxonomy" id="76936"/>
    <lineage>
        <taxon>Bacteria</taxon>
        <taxon>Pseudomonadati</taxon>
        <taxon>Campylobacterota</taxon>
        <taxon>Epsilonproteobacteria</taxon>
        <taxon>Campylobacterales</taxon>
        <taxon>Helicobacteraceae</taxon>
        <taxon>Helicobacter</taxon>
    </lineage>
</organism>
<evidence type="ECO:0000256" key="4">
    <source>
        <dbReference type="ARBA" id="ARBA00022475"/>
    </source>
</evidence>
<evidence type="ECO:0000313" key="11">
    <source>
        <dbReference type="EMBL" id="TLD79484.1"/>
    </source>
</evidence>
<evidence type="ECO:0000256" key="7">
    <source>
        <dbReference type="ARBA" id="ARBA00023136"/>
    </source>
</evidence>
<reference evidence="13" key="2">
    <citation type="submission" date="2015-11" db="EMBL/GenBank/DDBJ databases">
        <authorList>
            <person name="Anvar S.Y."/>
        </authorList>
    </citation>
    <scope>NUCLEOTIDE SEQUENCE [LARGE SCALE GENOMIC DNA]</scope>
</reference>
<keyword evidence="5 9" id="KW-0812">Transmembrane</keyword>
<evidence type="ECO:0000256" key="3">
    <source>
        <dbReference type="ARBA" id="ARBA00021718"/>
    </source>
</evidence>
<reference evidence="10" key="3">
    <citation type="submission" date="2015-11" db="EMBL/GenBank/DDBJ databases">
        <authorList>
            <person name="Zhang Y."/>
            <person name="Guo Z."/>
        </authorList>
    </citation>
    <scope>NUCLEOTIDE SEQUENCE</scope>
    <source>
        <strain evidence="10">1</strain>
    </source>
</reference>
<feature type="transmembrane region" description="Helical" evidence="9">
    <location>
        <begin position="12"/>
        <end position="38"/>
    </location>
</feature>
<sequence>MEEQLMALAVQTYKLTLILSLPMLLAGLIVGLLVSIFQATTQINEMTLTFVPKILAVVVVIIFAMPWMMNMITEYARMLFTMISNINF</sequence>
<name>A0A099UHJ4_9HELI</name>
<dbReference type="GO" id="GO:0044780">
    <property type="term" value="P:bacterial-type flagellum assembly"/>
    <property type="evidence" value="ECO:0007669"/>
    <property type="project" value="InterPro"/>
</dbReference>
<evidence type="ECO:0000256" key="2">
    <source>
        <dbReference type="ARBA" id="ARBA00006156"/>
    </source>
</evidence>
<dbReference type="GeneID" id="78150819"/>
<evidence type="ECO:0000256" key="9">
    <source>
        <dbReference type="RuleBase" id="RU364090"/>
    </source>
</evidence>
<dbReference type="STRING" id="76936.BN2458_PEG0517"/>
<keyword evidence="10" id="KW-0282">Flagellum</keyword>
<dbReference type="GO" id="GO:0009425">
    <property type="term" value="C:bacterial-type flagellum basal body"/>
    <property type="evidence" value="ECO:0007669"/>
    <property type="project" value="UniProtKB-SubCell"/>
</dbReference>
<dbReference type="PANTHER" id="PTHR34040">
    <property type="entry name" value="FLAGELLAR BIOSYNTHETIC PROTEIN FLIQ"/>
    <property type="match status" value="1"/>
</dbReference>
<keyword evidence="8 9" id="KW-0975">Bacterial flagellum</keyword>
<proteinExistence type="inferred from homology"/>
<dbReference type="EMBL" id="JRPF02000001">
    <property type="protein sequence ID" value="TLD79484.1"/>
    <property type="molecule type" value="Genomic_DNA"/>
</dbReference>
<keyword evidence="10" id="KW-0969">Cilium</keyword>
<comment type="function">
    <text evidence="9">Role in flagellar biosynthesis.</text>
</comment>
<keyword evidence="12" id="KW-1185">Reference proteome</keyword>
<dbReference type="GO" id="GO:0009306">
    <property type="term" value="P:protein secretion"/>
    <property type="evidence" value="ECO:0007669"/>
    <property type="project" value="InterPro"/>
</dbReference>
<dbReference type="RefSeq" id="WP_034326847.1">
    <property type="nucleotide sequence ID" value="NZ_CAJTQN010000005.1"/>
</dbReference>
<dbReference type="PIRSF" id="PIRSF004669">
    <property type="entry name" value="FliQ"/>
    <property type="match status" value="1"/>
</dbReference>
<reference evidence="11 12" key="1">
    <citation type="journal article" date="2014" name="Genome Announc.">
        <title>Draft genome sequences of eight enterohepatic helicobacter species isolated from both laboratory and wild rodents.</title>
        <authorList>
            <person name="Sheh A."/>
            <person name="Shen Z."/>
            <person name="Fox J.G."/>
        </authorList>
    </citation>
    <scope>NUCLEOTIDE SEQUENCE [LARGE SCALE GENOMIC DNA]</scope>
    <source>
        <strain evidence="11 12">MIT 98-6810</strain>
    </source>
</reference>
<dbReference type="EMBL" id="LN907858">
    <property type="protein sequence ID" value="CUU39403.1"/>
    <property type="molecule type" value="Genomic_DNA"/>
</dbReference>
<evidence type="ECO:0000313" key="13">
    <source>
        <dbReference type="Proteomes" id="UP000064525"/>
    </source>
</evidence>
<comment type="similarity">
    <text evidence="2 9">Belongs to the FliQ/MopD/SpaQ family.</text>
</comment>
<evidence type="ECO:0000256" key="8">
    <source>
        <dbReference type="ARBA" id="ARBA00023143"/>
    </source>
</evidence>
<dbReference type="InterPro" id="IPR002191">
    <property type="entry name" value="Bac_export_3"/>
</dbReference>
<dbReference type="PATRIC" id="fig|76936.10.peg.504"/>
<keyword evidence="7 9" id="KW-0472">Membrane</keyword>
<evidence type="ECO:0000313" key="12">
    <source>
        <dbReference type="Proteomes" id="UP000029925"/>
    </source>
</evidence>
<keyword evidence="10" id="KW-0966">Cell projection</keyword>
<evidence type="ECO:0000256" key="6">
    <source>
        <dbReference type="ARBA" id="ARBA00022989"/>
    </source>
</evidence>
<feature type="transmembrane region" description="Helical" evidence="9">
    <location>
        <begin position="50"/>
        <end position="69"/>
    </location>
</feature>
<dbReference type="KEGG" id="hty:BN2458_PEG0517"/>
<accession>A0A099UHJ4</accession>
<keyword evidence="6 9" id="KW-1133">Transmembrane helix</keyword>
<keyword evidence="4 9" id="KW-1003">Cell membrane</keyword>
<dbReference type="GO" id="GO:0005886">
    <property type="term" value="C:plasma membrane"/>
    <property type="evidence" value="ECO:0007669"/>
    <property type="project" value="UniProtKB-SubCell"/>
</dbReference>
<dbReference type="AlphaFoldDB" id="A0A099UHJ4"/>
<evidence type="ECO:0000256" key="5">
    <source>
        <dbReference type="ARBA" id="ARBA00022692"/>
    </source>
</evidence>
<dbReference type="OrthoDB" id="9806440at2"/>
<protein>
    <recommendedName>
        <fullName evidence="3 9">Flagellar biosynthetic protein FliQ</fullName>
    </recommendedName>
</protein>
<comment type="subcellular location">
    <subcellularLocation>
        <location evidence="1 9">Cell membrane</location>
        <topology evidence="1">Multi-pass membrane protein</topology>
    </subcellularLocation>
    <subcellularLocation>
        <location evidence="9">Bacterial flagellum basal body</location>
    </subcellularLocation>
</comment>
<gene>
    <name evidence="9" type="primary">fliQ</name>
    <name evidence="10" type="ORF">BN2458_PEG0517</name>
    <name evidence="11" type="ORF">LS75_000660</name>
</gene>
<dbReference type="Pfam" id="PF01313">
    <property type="entry name" value="Bac_export_3"/>
    <property type="match status" value="1"/>
</dbReference>
<evidence type="ECO:0000256" key="1">
    <source>
        <dbReference type="ARBA" id="ARBA00004651"/>
    </source>
</evidence>
<evidence type="ECO:0000313" key="10">
    <source>
        <dbReference type="EMBL" id="CUU39403.1"/>
    </source>
</evidence>
<dbReference type="InterPro" id="IPR006305">
    <property type="entry name" value="FliQ"/>
</dbReference>
<dbReference type="PANTHER" id="PTHR34040:SF2">
    <property type="entry name" value="FLAGELLAR BIOSYNTHETIC PROTEIN FLIQ"/>
    <property type="match status" value="1"/>
</dbReference>
<dbReference type="NCBIfam" id="TIGR01402">
    <property type="entry name" value="fliQ"/>
    <property type="match status" value="1"/>
</dbReference>
<dbReference type="Proteomes" id="UP000064525">
    <property type="component" value="Chromosome I"/>
</dbReference>